<dbReference type="Proteomes" id="UP000295117">
    <property type="component" value="Unassembled WGS sequence"/>
</dbReference>
<evidence type="ECO:0000313" key="1">
    <source>
        <dbReference type="EMBL" id="TDZ80140.1"/>
    </source>
</evidence>
<accession>A0A4R8S098</accession>
<gene>
    <name evidence="1" type="ORF">DE4585_03891</name>
</gene>
<reference evidence="1 2" key="1">
    <citation type="journal article" date="2019" name="Sci. Rep.">
        <title>Extended insight into the Mycobacterium chelonae-abscessus complex through whole genome sequencing of Mycobacterium salmoniphilum outbreak and Mycobacterium salmoniphilum-like strains.</title>
        <authorList>
            <person name="Behra P.R.K."/>
            <person name="Das S."/>
            <person name="Pettersson B.M.F."/>
            <person name="Shirreff L."/>
            <person name="DuCote T."/>
            <person name="Jacobsson K.G."/>
            <person name="Ennis D.G."/>
            <person name="Kirsebom L.A."/>
        </authorList>
    </citation>
    <scope>NUCLEOTIDE SEQUENCE [LARGE SCALE GENOMIC DNA]</scope>
    <source>
        <strain evidence="1 2">DE 4585</strain>
    </source>
</reference>
<proteinExistence type="predicted"/>
<dbReference type="EMBL" id="PECH01000008">
    <property type="protein sequence ID" value="TDZ80140.1"/>
    <property type="molecule type" value="Genomic_DNA"/>
</dbReference>
<dbReference type="AlphaFoldDB" id="A0A4R8S098"/>
<sequence>MYAPAQSELCCRFGATSTWRRPPARVVECWTGVTRTNLKTGDRSRIHRQNSTGPTSLILLPNAEIGLVTGNGRRTVDIQAADIRAAVTK</sequence>
<evidence type="ECO:0000313" key="2">
    <source>
        <dbReference type="Proteomes" id="UP000295117"/>
    </source>
</evidence>
<comment type="caution">
    <text evidence="1">The sequence shown here is derived from an EMBL/GenBank/DDBJ whole genome shotgun (WGS) entry which is preliminary data.</text>
</comment>
<name>A0A4R8S098_9MYCO</name>
<protein>
    <submittedName>
        <fullName evidence="1">Uncharacterized protein</fullName>
    </submittedName>
</protein>
<organism evidence="1 2">
    <name type="scientific">Mycobacteroides salmoniphilum</name>
    <dbReference type="NCBI Taxonomy" id="404941"/>
    <lineage>
        <taxon>Bacteria</taxon>
        <taxon>Bacillati</taxon>
        <taxon>Actinomycetota</taxon>
        <taxon>Actinomycetes</taxon>
        <taxon>Mycobacteriales</taxon>
        <taxon>Mycobacteriaceae</taxon>
        <taxon>Mycobacteroides</taxon>
    </lineage>
</organism>